<dbReference type="Proteomes" id="UP000320948">
    <property type="component" value="Unassembled WGS sequence"/>
</dbReference>
<dbReference type="AlphaFoldDB" id="A0A6N4RD19"/>
<gene>
    <name evidence="1" type="ORF">DI628_03045</name>
</gene>
<reference evidence="1 2" key="1">
    <citation type="journal article" date="2017" name="Nat. Commun.">
        <title>In situ click chemistry generation of cyclooxygenase-2 inhibitors.</title>
        <authorList>
            <person name="Bhardwaj A."/>
            <person name="Kaur J."/>
            <person name="Wuest M."/>
            <person name="Wuest F."/>
        </authorList>
    </citation>
    <scope>NUCLEOTIDE SEQUENCE [LARGE SCALE GENOMIC DNA]</scope>
    <source>
        <strain evidence="1">S2_018_000_R2_106</strain>
    </source>
</reference>
<evidence type="ECO:0000313" key="2">
    <source>
        <dbReference type="Proteomes" id="UP000320948"/>
    </source>
</evidence>
<dbReference type="Pfam" id="PF24175">
    <property type="entry name" value="SU10_adaptor"/>
    <property type="match status" value="1"/>
</dbReference>
<name>A0A6N4RD19_BLAVI</name>
<proteinExistence type="predicted"/>
<dbReference type="EMBL" id="VAFM01000001">
    <property type="protein sequence ID" value="TKW61617.1"/>
    <property type="molecule type" value="Genomic_DNA"/>
</dbReference>
<comment type="caution">
    <text evidence="1">The sequence shown here is derived from an EMBL/GenBank/DDBJ whole genome shotgun (WGS) entry which is preliminary data.</text>
</comment>
<dbReference type="InterPro" id="IPR056209">
    <property type="entry name" value="SU10_adaptor"/>
</dbReference>
<organism evidence="1 2">
    <name type="scientific">Blastochloris viridis</name>
    <name type="common">Rhodopseudomonas viridis</name>
    <dbReference type="NCBI Taxonomy" id="1079"/>
    <lineage>
        <taxon>Bacteria</taxon>
        <taxon>Pseudomonadati</taxon>
        <taxon>Pseudomonadota</taxon>
        <taxon>Alphaproteobacteria</taxon>
        <taxon>Hyphomicrobiales</taxon>
        <taxon>Blastochloridaceae</taxon>
        <taxon>Blastochloris</taxon>
    </lineage>
</organism>
<sequence length="209" mass="23047">MNVNEIRDRIVELSHQTAGDGEVQAKALGWLNAAYHELMDEIVAYLPPWLQVRAEVVTDVNGTVSLGAGAYRVLKVVDKAQNRTLEVATPLEIMEREVAGGLSESRYAVTAAGIQIFPAKADVPLSVLYVPLIQDLSEGGVEASLFLPREHHYALVWGGLVWSSLFERGFGSSTEVQLYQRQWLEAKSRVKAGLVHHLAGLRVRPFDMA</sequence>
<protein>
    <submittedName>
        <fullName evidence="1">Uncharacterized protein</fullName>
    </submittedName>
</protein>
<accession>A0A6N4RD19</accession>
<evidence type="ECO:0000313" key="1">
    <source>
        <dbReference type="EMBL" id="TKW61617.1"/>
    </source>
</evidence>